<evidence type="ECO:0000256" key="4">
    <source>
        <dbReference type="PROSITE-ProRule" id="PRU00335"/>
    </source>
</evidence>
<dbReference type="InterPro" id="IPR036271">
    <property type="entry name" value="Tet_transcr_reg_TetR-rel_C_sf"/>
</dbReference>
<dbReference type="InterPro" id="IPR025996">
    <property type="entry name" value="MT1864/Rv1816-like_C"/>
</dbReference>
<evidence type="ECO:0000259" key="5">
    <source>
        <dbReference type="PROSITE" id="PS50977"/>
    </source>
</evidence>
<dbReference type="Proteomes" id="UP001526201">
    <property type="component" value="Unassembled WGS sequence"/>
</dbReference>
<dbReference type="PROSITE" id="PS50977">
    <property type="entry name" value="HTH_TETR_2"/>
    <property type="match status" value="1"/>
</dbReference>
<evidence type="ECO:0000313" key="7">
    <source>
        <dbReference type="Proteomes" id="UP001526201"/>
    </source>
</evidence>
<feature type="domain" description="HTH tetR-type" evidence="5">
    <location>
        <begin position="9"/>
        <end position="69"/>
    </location>
</feature>
<dbReference type="SUPFAM" id="SSF46689">
    <property type="entry name" value="Homeodomain-like"/>
    <property type="match status" value="1"/>
</dbReference>
<gene>
    <name evidence="6" type="ORF">H7J73_16055</name>
</gene>
<evidence type="ECO:0000256" key="1">
    <source>
        <dbReference type="ARBA" id="ARBA00023015"/>
    </source>
</evidence>
<accession>A0ABT3CDI9</accession>
<name>A0ABT3CDI9_9MYCO</name>
<sequence length="212" mass="23116">MPRVKQRTPELRDRVLSVAVDVLSQDGVSGFTTRRVAQRAGTSVPAVYELFTDKAGLVRAVYFEGFARLGRALAEVTETADPVGDLQRVIPAFRRFCLDYPALARVMFSRPFQDFDPGPAELAADPSVRSVLINKVRRCVDAGLLVGDTTDIAHVLLALAQGLAVQEGGRWLGKSPLSVDRRWEVGVSGLLRGFARDADADRGTGDGQQQRH</sequence>
<dbReference type="Pfam" id="PF00440">
    <property type="entry name" value="TetR_N"/>
    <property type="match status" value="1"/>
</dbReference>
<dbReference type="Pfam" id="PF13305">
    <property type="entry name" value="TetR_C_33"/>
    <property type="match status" value="1"/>
</dbReference>
<reference evidence="6 7" key="1">
    <citation type="journal article" date="2022" name="BMC Genomics">
        <title>Comparative genome analysis of mycobacteria focusing on tRNA and non-coding RNA.</title>
        <authorList>
            <person name="Behra P.R.K."/>
            <person name="Pettersson B.M.F."/>
            <person name="Ramesh M."/>
            <person name="Das S."/>
            <person name="Dasgupta S."/>
            <person name="Kirsebom L.A."/>
        </authorList>
    </citation>
    <scope>NUCLEOTIDE SEQUENCE [LARGE SCALE GENOMIC DNA]</scope>
    <source>
        <strain evidence="6 7">DSM 44078</strain>
    </source>
</reference>
<dbReference type="PANTHER" id="PTHR30055">
    <property type="entry name" value="HTH-TYPE TRANSCRIPTIONAL REGULATOR RUTR"/>
    <property type="match status" value="1"/>
</dbReference>
<proteinExistence type="predicted"/>
<feature type="DNA-binding region" description="H-T-H motif" evidence="4">
    <location>
        <begin position="32"/>
        <end position="51"/>
    </location>
</feature>
<comment type="caution">
    <text evidence="6">The sequence shown here is derived from an EMBL/GenBank/DDBJ whole genome shotgun (WGS) entry which is preliminary data.</text>
</comment>
<keyword evidence="2 4" id="KW-0238">DNA-binding</keyword>
<dbReference type="InterPro" id="IPR009057">
    <property type="entry name" value="Homeodomain-like_sf"/>
</dbReference>
<dbReference type="PRINTS" id="PR00455">
    <property type="entry name" value="HTHTETR"/>
</dbReference>
<dbReference type="InterPro" id="IPR050109">
    <property type="entry name" value="HTH-type_TetR-like_transc_reg"/>
</dbReference>
<organism evidence="6 7">
    <name type="scientific">Mycolicibacterium komossense</name>
    <dbReference type="NCBI Taxonomy" id="1779"/>
    <lineage>
        <taxon>Bacteria</taxon>
        <taxon>Bacillati</taxon>
        <taxon>Actinomycetota</taxon>
        <taxon>Actinomycetes</taxon>
        <taxon>Mycobacteriales</taxon>
        <taxon>Mycobacteriaceae</taxon>
        <taxon>Mycolicibacterium</taxon>
    </lineage>
</organism>
<dbReference type="Gene3D" id="1.10.357.10">
    <property type="entry name" value="Tetracycline Repressor, domain 2"/>
    <property type="match status" value="1"/>
</dbReference>
<dbReference type="PANTHER" id="PTHR30055:SF234">
    <property type="entry name" value="HTH-TYPE TRANSCRIPTIONAL REGULATOR BETI"/>
    <property type="match status" value="1"/>
</dbReference>
<keyword evidence="1" id="KW-0805">Transcription regulation</keyword>
<protein>
    <submittedName>
        <fullName evidence="6">TetR/AcrR family transcriptional regulator</fullName>
    </submittedName>
</protein>
<evidence type="ECO:0000256" key="2">
    <source>
        <dbReference type="ARBA" id="ARBA00023125"/>
    </source>
</evidence>
<evidence type="ECO:0000313" key="6">
    <source>
        <dbReference type="EMBL" id="MCV7227543.1"/>
    </source>
</evidence>
<dbReference type="SUPFAM" id="SSF48498">
    <property type="entry name" value="Tetracyclin repressor-like, C-terminal domain"/>
    <property type="match status" value="1"/>
</dbReference>
<dbReference type="RefSeq" id="WP_264068470.1">
    <property type="nucleotide sequence ID" value="NZ_JACKTY010000029.1"/>
</dbReference>
<dbReference type="EMBL" id="JACKTY010000029">
    <property type="protein sequence ID" value="MCV7227543.1"/>
    <property type="molecule type" value="Genomic_DNA"/>
</dbReference>
<keyword evidence="7" id="KW-1185">Reference proteome</keyword>
<keyword evidence="3" id="KW-0804">Transcription</keyword>
<dbReference type="InterPro" id="IPR001647">
    <property type="entry name" value="HTH_TetR"/>
</dbReference>
<evidence type="ECO:0000256" key="3">
    <source>
        <dbReference type="ARBA" id="ARBA00023163"/>
    </source>
</evidence>